<comment type="caution">
    <text evidence="3">The sequence shown here is derived from an EMBL/GenBank/DDBJ whole genome shotgun (WGS) entry which is preliminary data.</text>
</comment>
<protein>
    <recommendedName>
        <fullName evidence="2">ZW10 C-terminal helical domain-containing protein</fullName>
    </recommendedName>
</protein>
<dbReference type="GO" id="GO:1990423">
    <property type="term" value="C:RZZ complex"/>
    <property type="evidence" value="ECO:0007669"/>
    <property type="project" value="TreeGrafter"/>
</dbReference>
<feature type="compositionally biased region" description="Pro residues" evidence="1">
    <location>
        <begin position="599"/>
        <end position="609"/>
    </location>
</feature>
<dbReference type="InterPro" id="IPR055148">
    <property type="entry name" value="ZW10_C_2"/>
</dbReference>
<proteinExistence type="predicted"/>
<keyword evidence="4" id="KW-1185">Reference proteome</keyword>
<evidence type="ECO:0000313" key="4">
    <source>
        <dbReference type="Proteomes" id="UP000703269"/>
    </source>
</evidence>
<dbReference type="GO" id="GO:0005737">
    <property type="term" value="C:cytoplasm"/>
    <property type="evidence" value="ECO:0007669"/>
    <property type="project" value="GOC"/>
</dbReference>
<evidence type="ECO:0000256" key="1">
    <source>
        <dbReference type="SAM" id="MobiDB-lite"/>
    </source>
</evidence>
<sequence>MAFPIPTHLPRKKDLDVSTTVLSKMSETSLKALTHDAASAWVAELDVAIRETKARIHERVQADRPAFERQLASAVSVQERLRTLTANVDGLQHTLSDPQTGLVPTLVGTLTQHAALAQEAADAEALSGALGYLARCKQEMQELVALVEGGRLPEAVERYTDVERLLGQQQPSLAGTDVYVDLQRRFRAMKDKTDEQLNEAYSRSVIVNASEIVIRPSVQVRASETVLPLPSILSSLSSTNLSSLMTTLRRDISTYYVDFLLSQAATVELSTVSSLTGTAEHKLSIFLAPQDQEDLKDRIVNVETVLTFLNDNLFSHIPSQASFPISLSRPLTHALLEKFLIPSLPSSLDELPLFLETVHHAVAFEGEYIRGVLGDSAGGYDVKTWADSVGTHYERKRRVDILERARATILWNDDDNNSFRAEMIIVKEDVPQQGAPEPVLPASPPAVKPQLVSTSPPPRQASPEEVAWGFDDEEATAVDEDGWGFDEEMDVEPDVAAAPEPEPGPSSPPPVEKSEPQEEDDPDGAWGLDDENSTDSSAWDDPWGDSVEPVAKPPSPKAPKAATKLEKLSQKGKPKESTPFNSPPAPVVAPAPKVAQPARPKPAAPPAPPVEKETYLVSGRVRELLWLVDEVLKEAAELAASNVFHAKPGSSSLQVGGIISQTAPMVLDLYRGLYPVVAAARVAAPRHAMGFSNDCLWLAGEVAKLLARGDLQEGLRAKLEEAQQRSKMLAECWYDETIGRQVDQINATLDRAEGFVATHHQERFDECEDAVNQVLQDIRKFAQQIKPVLPRSRYYEALGSTVDAALARVLRDILALPDITAAESHKLNELCRVLTALEGLFAPDAAGPSLVVAYVPSWLKFSYLSELMEASMSDISYLFDEGALVDFEIGELVRLVRALFADTPLRANTIHRLQQGHPALGAA</sequence>
<dbReference type="Pfam" id="PF22766">
    <property type="entry name" value="ZW10_C2"/>
    <property type="match status" value="1"/>
</dbReference>
<dbReference type="PANTHER" id="PTHR12205:SF0">
    <property type="entry name" value="CENTROMERE_KINETOCHORE PROTEIN ZW10 HOMOLOG"/>
    <property type="match status" value="1"/>
</dbReference>
<reference evidence="3 4" key="1">
    <citation type="submission" date="2021-08" db="EMBL/GenBank/DDBJ databases">
        <title>Draft Genome Sequence of Phanerochaete sordida strain YK-624.</title>
        <authorList>
            <person name="Mori T."/>
            <person name="Dohra H."/>
            <person name="Suzuki T."/>
            <person name="Kawagishi H."/>
            <person name="Hirai H."/>
        </authorList>
    </citation>
    <scope>NUCLEOTIDE SEQUENCE [LARGE SCALE GENOMIC DNA]</scope>
    <source>
        <strain evidence="3 4">YK-624</strain>
    </source>
</reference>
<dbReference type="InterPro" id="IPR046362">
    <property type="entry name" value="Zw10/DSL1_C_sf"/>
</dbReference>
<dbReference type="PANTHER" id="PTHR12205">
    <property type="entry name" value="CENTROMERE/KINETOCHORE PROTEIN ZW10"/>
    <property type="match status" value="1"/>
</dbReference>
<evidence type="ECO:0000313" key="3">
    <source>
        <dbReference type="EMBL" id="GJE98094.1"/>
    </source>
</evidence>
<organism evidence="3 4">
    <name type="scientific">Phanerochaete sordida</name>
    <dbReference type="NCBI Taxonomy" id="48140"/>
    <lineage>
        <taxon>Eukaryota</taxon>
        <taxon>Fungi</taxon>
        <taxon>Dikarya</taxon>
        <taxon>Basidiomycota</taxon>
        <taxon>Agaricomycotina</taxon>
        <taxon>Agaricomycetes</taxon>
        <taxon>Polyporales</taxon>
        <taxon>Phanerochaetaceae</taxon>
        <taxon>Phanerochaete</taxon>
    </lineage>
</organism>
<dbReference type="Proteomes" id="UP000703269">
    <property type="component" value="Unassembled WGS sequence"/>
</dbReference>
<feature type="region of interest" description="Disordered" evidence="1">
    <location>
        <begin position="434"/>
        <end position="473"/>
    </location>
</feature>
<dbReference type="GO" id="GO:0007094">
    <property type="term" value="P:mitotic spindle assembly checkpoint signaling"/>
    <property type="evidence" value="ECO:0007669"/>
    <property type="project" value="TreeGrafter"/>
</dbReference>
<feature type="compositionally biased region" description="Pro residues" evidence="1">
    <location>
        <begin position="438"/>
        <end position="447"/>
    </location>
</feature>
<gene>
    <name evidence="3" type="ORF">PsYK624_143160</name>
</gene>
<evidence type="ECO:0000259" key="2">
    <source>
        <dbReference type="Pfam" id="PF22766"/>
    </source>
</evidence>
<accession>A0A9P3LKX4</accession>
<feature type="compositionally biased region" description="Pro residues" evidence="1">
    <location>
        <begin position="500"/>
        <end position="511"/>
    </location>
</feature>
<feature type="region of interest" description="Disordered" evidence="1">
    <location>
        <begin position="495"/>
        <end position="610"/>
    </location>
</feature>
<feature type="domain" description="ZW10 C-terminal helical" evidence="2">
    <location>
        <begin position="770"/>
        <end position="913"/>
    </location>
</feature>
<dbReference type="EMBL" id="BPQB01000081">
    <property type="protein sequence ID" value="GJE98094.1"/>
    <property type="molecule type" value="Genomic_DNA"/>
</dbReference>
<name>A0A9P3LKX4_9APHY</name>
<dbReference type="AlphaFoldDB" id="A0A9P3LKX4"/>
<feature type="compositionally biased region" description="Basic and acidic residues" evidence="1">
    <location>
        <begin position="563"/>
        <end position="576"/>
    </location>
</feature>
<feature type="compositionally biased region" description="Acidic residues" evidence="1">
    <location>
        <begin position="517"/>
        <end position="533"/>
    </location>
</feature>
<dbReference type="OrthoDB" id="534815at2759"/>
<dbReference type="Gene3D" id="1.10.357.150">
    <property type="match status" value="1"/>
</dbReference>
<dbReference type="GO" id="GO:0006888">
    <property type="term" value="P:endoplasmic reticulum to Golgi vesicle-mediated transport"/>
    <property type="evidence" value="ECO:0007669"/>
    <property type="project" value="TreeGrafter"/>
</dbReference>